<protein>
    <submittedName>
        <fullName evidence="2">Uncharacterized protein</fullName>
    </submittedName>
</protein>
<reference evidence="2 3" key="1">
    <citation type="submission" date="2024-02" db="EMBL/GenBank/DDBJ databases">
        <authorList>
            <person name="Chen Y."/>
            <person name="Shah S."/>
            <person name="Dougan E. K."/>
            <person name="Thang M."/>
            <person name="Chan C."/>
        </authorList>
    </citation>
    <scope>NUCLEOTIDE SEQUENCE [LARGE SCALE GENOMIC DNA]</scope>
</reference>
<organism evidence="2 3">
    <name type="scientific">Durusdinium trenchii</name>
    <dbReference type="NCBI Taxonomy" id="1381693"/>
    <lineage>
        <taxon>Eukaryota</taxon>
        <taxon>Sar</taxon>
        <taxon>Alveolata</taxon>
        <taxon>Dinophyceae</taxon>
        <taxon>Suessiales</taxon>
        <taxon>Symbiodiniaceae</taxon>
        <taxon>Durusdinium</taxon>
    </lineage>
</organism>
<feature type="non-terminal residue" evidence="2">
    <location>
        <position position="1"/>
    </location>
</feature>
<gene>
    <name evidence="2" type="ORF">SCF082_LOCUS3489</name>
</gene>
<feature type="transmembrane region" description="Helical" evidence="1">
    <location>
        <begin position="21"/>
        <end position="42"/>
    </location>
</feature>
<sequence length="55" mass="5992">FNSAVGGRLRVKQILEASRSLIVKGEGAGFMFVVLLTLALSYETSMSLQQLYQGL</sequence>
<evidence type="ECO:0000256" key="1">
    <source>
        <dbReference type="SAM" id="Phobius"/>
    </source>
</evidence>
<keyword evidence="1" id="KW-0812">Transmembrane</keyword>
<keyword evidence="3" id="KW-1185">Reference proteome</keyword>
<keyword evidence="1" id="KW-1133">Transmembrane helix</keyword>
<dbReference type="Proteomes" id="UP001642464">
    <property type="component" value="Unassembled WGS sequence"/>
</dbReference>
<dbReference type="EMBL" id="CAXAMM010001769">
    <property type="protein sequence ID" value="CAK8993396.1"/>
    <property type="molecule type" value="Genomic_DNA"/>
</dbReference>
<comment type="caution">
    <text evidence="2">The sequence shown here is derived from an EMBL/GenBank/DDBJ whole genome shotgun (WGS) entry which is preliminary data.</text>
</comment>
<accession>A0ABP0HUU0</accession>
<evidence type="ECO:0000313" key="3">
    <source>
        <dbReference type="Proteomes" id="UP001642464"/>
    </source>
</evidence>
<keyword evidence="1" id="KW-0472">Membrane</keyword>
<proteinExistence type="predicted"/>
<feature type="non-terminal residue" evidence="2">
    <location>
        <position position="55"/>
    </location>
</feature>
<name>A0ABP0HUU0_9DINO</name>
<evidence type="ECO:0000313" key="2">
    <source>
        <dbReference type="EMBL" id="CAK8993396.1"/>
    </source>
</evidence>